<keyword evidence="2" id="KW-0732">Signal</keyword>
<dbReference type="Gene3D" id="3.10.105.10">
    <property type="entry name" value="Dipeptide-binding Protein, Domain 3"/>
    <property type="match status" value="1"/>
</dbReference>
<dbReference type="PIRSF" id="PIRSF002741">
    <property type="entry name" value="MppA"/>
    <property type="match status" value="1"/>
</dbReference>
<feature type="chain" id="PRO_5047408327" evidence="2">
    <location>
        <begin position="24"/>
        <end position="566"/>
    </location>
</feature>
<dbReference type="InterPro" id="IPR000914">
    <property type="entry name" value="SBP_5_dom"/>
</dbReference>
<feature type="region of interest" description="Disordered" evidence="1">
    <location>
        <begin position="26"/>
        <end position="46"/>
    </location>
</feature>
<evidence type="ECO:0000256" key="1">
    <source>
        <dbReference type="SAM" id="MobiDB-lite"/>
    </source>
</evidence>
<name>A0ABS4FP56_9BACL</name>
<dbReference type="PANTHER" id="PTHR30290:SF79">
    <property type="entry name" value="DIPEPTIDE-BINDING PROTEIN DPPE"/>
    <property type="match status" value="1"/>
</dbReference>
<dbReference type="Gene3D" id="3.40.190.10">
    <property type="entry name" value="Periplasmic binding protein-like II"/>
    <property type="match status" value="1"/>
</dbReference>
<evidence type="ECO:0000313" key="5">
    <source>
        <dbReference type="Proteomes" id="UP001519272"/>
    </source>
</evidence>
<dbReference type="PROSITE" id="PS51257">
    <property type="entry name" value="PROKAR_LIPOPROTEIN"/>
    <property type="match status" value="1"/>
</dbReference>
<evidence type="ECO:0000256" key="2">
    <source>
        <dbReference type="SAM" id="SignalP"/>
    </source>
</evidence>
<dbReference type="EMBL" id="JAGGKG010000003">
    <property type="protein sequence ID" value="MBP1904362.1"/>
    <property type="molecule type" value="Genomic_DNA"/>
</dbReference>
<organism evidence="4 5">
    <name type="scientific">Paenibacillus turicensis</name>
    <dbReference type="NCBI Taxonomy" id="160487"/>
    <lineage>
        <taxon>Bacteria</taxon>
        <taxon>Bacillati</taxon>
        <taxon>Bacillota</taxon>
        <taxon>Bacilli</taxon>
        <taxon>Bacillales</taxon>
        <taxon>Paenibacillaceae</taxon>
        <taxon>Paenibacillus</taxon>
    </lineage>
</organism>
<sequence>MKKSKSMLLLLTFVLAVGTLLSACGSKDNSKGASNGGEKTNNSGTQAEETLAADQTLRFSFTSEVPTFDPGQAQDNVAHTMLNMMYEGLVAMDEDGQVKPANAEKWEIDGTKYTFTLRKDAKWSNGDPVTAKDYVFAWERVLNPATSPAPPYANMLYDYIQGAKEYNDGKTKDFGTVGVKALDDYTLEVNIINPTPYFLGLTSFYTYFPVHQSVKDDAKWATNKDKMITNGPFKLTGWEIGQSYELAKNDNYHSKDDVKLTKVQINVVDSAATQLQAYKNGETDYTGQPVGEIPSDQLPSVRQELKDEFNNRSIASIYYYQFNVTAKPFDNAKIRKAFSMAIDRQTLIDKVTLGGETAAFGFVPYGIVGADGQEYRKSVPDNYLSYNVEEAKKLLEEGMKEANYTKLPEITLLYNTSENHKKIALAIGDMWKKALGVDIKLVNQEFQVYISTRRNLDYQVSRAGWVSDYNDPMAFMSMWTTGDGNNDAGYSNKEYDQLIADAKKTGDEKARQEMIAKAEKILIEDDSVAIPLYYYTTKTLIKPNLKNVHMDYSGAVDFSRAYLVEE</sequence>
<dbReference type="RefSeq" id="WP_210088039.1">
    <property type="nucleotide sequence ID" value="NZ_JAGGKG010000003.1"/>
</dbReference>
<dbReference type="PANTHER" id="PTHR30290">
    <property type="entry name" value="PERIPLASMIC BINDING COMPONENT OF ABC TRANSPORTER"/>
    <property type="match status" value="1"/>
</dbReference>
<dbReference type="CDD" id="cd08504">
    <property type="entry name" value="PBP2_OppA"/>
    <property type="match status" value="1"/>
</dbReference>
<dbReference type="InterPro" id="IPR030678">
    <property type="entry name" value="Peptide/Ni-bd"/>
</dbReference>
<protein>
    <submittedName>
        <fullName evidence="4">Oligopeptide transport system substrate-binding protein</fullName>
    </submittedName>
</protein>
<accession>A0ABS4FP56</accession>
<keyword evidence="5" id="KW-1185">Reference proteome</keyword>
<dbReference type="Proteomes" id="UP001519272">
    <property type="component" value="Unassembled WGS sequence"/>
</dbReference>
<reference evidence="4 5" key="1">
    <citation type="submission" date="2021-03" db="EMBL/GenBank/DDBJ databases">
        <title>Genomic Encyclopedia of Type Strains, Phase IV (KMG-IV): sequencing the most valuable type-strain genomes for metagenomic binning, comparative biology and taxonomic classification.</title>
        <authorList>
            <person name="Goeker M."/>
        </authorList>
    </citation>
    <scope>NUCLEOTIDE SEQUENCE [LARGE SCALE GENOMIC DNA]</scope>
    <source>
        <strain evidence="4 5">DSM 14349</strain>
    </source>
</reference>
<comment type="caution">
    <text evidence="4">The sequence shown here is derived from an EMBL/GenBank/DDBJ whole genome shotgun (WGS) entry which is preliminary data.</text>
</comment>
<evidence type="ECO:0000313" key="4">
    <source>
        <dbReference type="EMBL" id="MBP1904362.1"/>
    </source>
</evidence>
<gene>
    <name evidence="4" type="ORF">J2Z32_000979</name>
</gene>
<feature type="signal peptide" evidence="2">
    <location>
        <begin position="1"/>
        <end position="23"/>
    </location>
</feature>
<feature type="compositionally biased region" description="Polar residues" evidence="1">
    <location>
        <begin position="31"/>
        <end position="46"/>
    </location>
</feature>
<proteinExistence type="predicted"/>
<dbReference type="InterPro" id="IPR039424">
    <property type="entry name" value="SBP_5"/>
</dbReference>
<dbReference type="Gene3D" id="3.90.76.10">
    <property type="entry name" value="Dipeptide-binding Protein, Domain 1"/>
    <property type="match status" value="1"/>
</dbReference>
<dbReference type="SUPFAM" id="SSF53850">
    <property type="entry name" value="Periplasmic binding protein-like II"/>
    <property type="match status" value="1"/>
</dbReference>
<dbReference type="Pfam" id="PF00496">
    <property type="entry name" value="SBP_bac_5"/>
    <property type="match status" value="1"/>
</dbReference>
<evidence type="ECO:0000259" key="3">
    <source>
        <dbReference type="Pfam" id="PF00496"/>
    </source>
</evidence>
<feature type="domain" description="Solute-binding protein family 5" evidence="3">
    <location>
        <begin position="98"/>
        <end position="486"/>
    </location>
</feature>